<dbReference type="AlphaFoldDB" id="A0A653IGU8"/>
<reference evidence="4 5" key="1">
    <citation type="submission" date="2019-10" db="EMBL/GenBank/DDBJ databases">
        <authorList>
            <person name="Karimi E."/>
        </authorList>
    </citation>
    <scope>NUCLEOTIDE SEQUENCE [LARGE SCALE GENOMIC DNA]</scope>
    <source>
        <strain evidence="4">Exiguobacterium sp. 9Y</strain>
    </source>
</reference>
<gene>
    <name evidence="4" type="ORF">EXIGUO9Y_380028</name>
</gene>
<protein>
    <recommendedName>
        <fullName evidence="3">DUF4352 domain-containing protein</fullName>
    </recommendedName>
</protein>
<dbReference type="Pfam" id="PF11611">
    <property type="entry name" value="DUF4352"/>
    <property type="match status" value="1"/>
</dbReference>
<dbReference type="InterPro" id="IPR029050">
    <property type="entry name" value="Immunoprotect_excell_Ig-like"/>
</dbReference>
<keyword evidence="1" id="KW-0732">Signal</keyword>
<feature type="region of interest" description="Disordered" evidence="2">
    <location>
        <begin position="28"/>
        <end position="47"/>
    </location>
</feature>
<dbReference type="EMBL" id="CABWKQ010000032">
    <property type="protein sequence ID" value="VWX38264.1"/>
    <property type="molecule type" value="Genomic_DNA"/>
</dbReference>
<dbReference type="Proteomes" id="UP000439752">
    <property type="component" value="Unassembled WGS sequence"/>
</dbReference>
<accession>A0A653IGU8</accession>
<dbReference type="Gene3D" id="2.60.40.1240">
    <property type="match status" value="1"/>
</dbReference>
<organism evidence="4 5">
    <name type="scientific">Exiguobacterium oxidotolerans</name>
    <dbReference type="NCBI Taxonomy" id="223958"/>
    <lineage>
        <taxon>Bacteria</taxon>
        <taxon>Bacillati</taxon>
        <taxon>Bacillota</taxon>
        <taxon>Bacilli</taxon>
        <taxon>Bacillales</taxon>
        <taxon>Bacillales Family XII. Incertae Sedis</taxon>
        <taxon>Exiguobacterium</taxon>
    </lineage>
</organism>
<feature type="domain" description="DUF4352" evidence="3">
    <location>
        <begin position="61"/>
        <end position="184"/>
    </location>
</feature>
<evidence type="ECO:0000259" key="3">
    <source>
        <dbReference type="Pfam" id="PF11611"/>
    </source>
</evidence>
<sequence length="191" mass="20876">MKKVIKWGAFLVIGFIILSALLNSEEPKTAEPETTVEGKEEKETTKPKAVAKTAVKKVIPKVGDQVNVGKLTYTVNDVKQVATLSNALGEKKTSGQFLVVDVTILNRDKEERFVDSEMFKVKVGDTEYSADAELDSYANDGGLGFFLETINPNIEKQGKIVFELPKNAKGYVLEVSSGFGWAGGESKQIKL</sequence>
<evidence type="ECO:0000313" key="4">
    <source>
        <dbReference type="EMBL" id="VWX38264.1"/>
    </source>
</evidence>
<feature type="compositionally biased region" description="Basic and acidic residues" evidence="2">
    <location>
        <begin position="28"/>
        <end position="46"/>
    </location>
</feature>
<dbReference type="RefSeq" id="WP_159173958.1">
    <property type="nucleotide sequence ID" value="NZ_LR732312.1"/>
</dbReference>
<dbReference type="InterPro" id="IPR029051">
    <property type="entry name" value="DUF4352"/>
</dbReference>
<proteinExistence type="predicted"/>
<evidence type="ECO:0000256" key="1">
    <source>
        <dbReference type="ARBA" id="ARBA00022729"/>
    </source>
</evidence>
<name>A0A653IGU8_9BACL</name>
<evidence type="ECO:0000256" key="2">
    <source>
        <dbReference type="SAM" id="MobiDB-lite"/>
    </source>
</evidence>
<keyword evidence="5" id="KW-1185">Reference proteome</keyword>
<evidence type="ECO:0000313" key="5">
    <source>
        <dbReference type="Proteomes" id="UP000439752"/>
    </source>
</evidence>